<name>A0ABM7PB39_9BACT</name>
<evidence type="ECO:0000256" key="3">
    <source>
        <dbReference type="ARBA" id="ARBA00009759"/>
    </source>
</evidence>
<dbReference type="PANTHER" id="PTHR20854">
    <property type="entry name" value="INOSITOL MONOPHOSPHATASE"/>
    <property type="match status" value="1"/>
</dbReference>
<dbReference type="PRINTS" id="PR00377">
    <property type="entry name" value="IMPHPHTASES"/>
</dbReference>
<evidence type="ECO:0000313" key="8">
    <source>
        <dbReference type="EMBL" id="BCS94374.1"/>
    </source>
</evidence>
<dbReference type="PROSITE" id="PS00629">
    <property type="entry name" value="IMP_1"/>
    <property type="match status" value="1"/>
</dbReference>
<dbReference type="Pfam" id="PF00459">
    <property type="entry name" value="Inositol_P"/>
    <property type="match status" value="1"/>
</dbReference>
<dbReference type="PANTHER" id="PTHR20854:SF4">
    <property type="entry name" value="INOSITOL-1-MONOPHOSPHATASE-RELATED"/>
    <property type="match status" value="1"/>
</dbReference>
<evidence type="ECO:0000256" key="1">
    <source>
        <dbReference type="ARBA" id="ARBA00001033"/>
    </source>
</evidence>
<evidence type="ECO:0000256" key="7">
    <source>
        <dbReference type="RuleBase" id="RU364068"/>
    </source>
</evidence>
<evidence type="ECO:0000256" key="4">
    <source>
        <dbReference type="ARBA" id="ARBA00022723"/>
    </source>
</evidence>
<dbReference type="InterPro" id="IPR022337">
    <property type="entry name" value="Inositol_monophosphatase_SuhB"/>
</dbReference>
<organism evidence="8 9">
    <name type="scientific">Desulfoluna limicola</name>
    <dbReference type="NCBI Taxonomy" id="2810562"/>
    <lineage>
        <taxon>Bacteria</taxon>
        <taxon>Pseudomonadati</taxon>
        <taxon>Thermodesulfobacteriota</taxon>
        <taxon>Desulfobacteria</taxon>
        <taxon>Desulfobacterales</taxon>
        <taxon>Desulfolunaceae</taxon>
        <taxon>Desulfoluna</taxon>
    </lineage>
</organism>
<sequence>MCVAMDMETVKNTALSALFKGGKILSDMYGSSFRVDRKGRIDLVTEADTASEKRIIETLTRQFPDHAILAEESGETDRQSPYRWVIDPLDGTTNFAHGLPLFAISIAFQAHGETRFGAVFNPITEELFMATKGEGATLSGRSISVSDVPSVEESLLVTGFPYNVREILPGLLSRFEACIDAAQGVRRLGSAALDLCYLACGRFDGFWEENLKAWDTAAGVLIAEEAGARVTDFKGRAFTPGDAQMLATNGGIHQEMITLLMK</sequence>
<dbReference type="InterPro" id="IPR000760">
    <property type="entry name" value="Inositol_monophosphatase-like"/>
</dbReference>
<comment type="cofactor">
    <cofactor evidence="2 7">
        <name>Mg(2+)</name>
        <dbReference type="ChEBI" id="CHEBI:18420"/>
    </cofactor>
</comment>
<proteinExistence type="inferred from homology"/>
<dbReference type="Proteomes" id="UP001320148">
    <property type="component" value="Chromosome"/>
</dbReference>
<dbReference type="Gene3D" id="3.30.540.10">
    <property type="entry name" value="Fructose-1,6-Bisphosphatase, subunit A, domain 1"/>
    <property type="match status" value="1"/>
</dbReference>
<dbReference type="SUPFAM" id="SSF56655">
    <property type="entry name" value="Carbohydrate phosphatase"/>
    <property type="match status" value="1"/>
</dbReference>
<evidence type="ECO:0000313" key="9">
    <source>
        <dbReference type="Proteomes" id="UP001320148"/>
    </source>
</evidence>
<evidence type="ECO:0000256" key="5">
    <source>
        <dbReference type="ARBA" id="ARBA00022801"/>
    </source>
</evidence>
<dbReference type="PRINTS" id="PR01959">
    <property type="entry name" value="SBIMPHPHTASE"/>
</dbReference>
<dbReference type="CDD" id="cd01639">
    <property type="entry name" value="IMPase"/>
    <property type="match status" value="1"/>
</dbReference>
<comment type="catalytic activity">
    <reaction evidence="1 7">
        <text>a myo-inositol phosphate + H2O = myo-inositol + phosphate</text>
        <dbReference type="Rhea" id="RHEA:24056"/>
        <dbReference type="ChEBI" id="CHEBI:15377"/>
        <dbReference type="ChEBI" id="CHEBI:17268"/>
        <dbReference type="ChEBI" id="CHEBI:43474"/>
        <dbReference type="ChEBI" id="CHEBI:84139"/>
        <dbReference type="EC" id="3.1.3.25"/>
    </reaction>
</comment>
<dbReference type="PROSITE" id="PS00630">
    <property type="entry name" value="IMP_2"/>
    <property type="match status" value="1"/>
</dbReference>
<accession>A0ABM7PB39</accession>
<gene>
    <name evidence="8" type="primary">suhB</name>
    <name evidence="8" type="ORF">DSLASN_00060</name>
</gene>
<keyword evidence="9" id="KW-1185">Reference proteome</keyword>
<dbReference type="InterPro" id="IPR020583">
    <property type="entry name" value="Inositol_monoP_metal-BS"/>
</dbReference>
<evidence type="ECO:0000256" key="2">
    <source>
        <dbReference type="ARBA" id="ARBA00001946"/>
    </source>
</evidence>
<comment type="similarity">
    <text evidence="3 7">Belongs to the inositol monophosphatase superfamily.</text>
</comment>
<protein>
    <recommendedName>
        <fullName evidence="7">Inositol-1-monophosphatase</fullName>
        <ecNumber evidence="7">3.1.3.25</ecNumber>
    </recommendedName>
</protein>
<reference evidence="8 9" key="1">
    <citation type="submission" date="2021-02" db="EMBL/GenBank/DDBJ databases">
        <title>Complete genome of Desulfoluna sp. strain ASN36.</title>
        <authorList>
            <person name="Takahashi A."/>
            <person name="Kojima H."/>
            <person name="Fukui M."/>
        </authorList>
    </citation>
    <scope>NUCLEOTIDE SEQUENCE [LARGE SCALE GENOMIC DNA]</scope>
    <source>
        <strain evidence="8 9">ASN36</strain>
    </source>
</reference>
<dbReference type="InterPro" id="IPR033942">
    <property type="entry name" value="IMPase"/>
</dbReference>
<dbReference type="EC" id="3.1.3.25" evidence="7"/>
<keyword evidence="6 7" id="KW-0460">Magnesium</keyword>
<dbReference type="Gene3D" id="3.40.190.80">
    <property type="match status" value="1"/>
</dbReference>
<dbReference type="InterPro" id="IPR020550">
    <property type="entry name" value="Inositol_monophosphatase_CS"/>
</dbReference>
<evidence type="ECO:0000256" key="6">
    <source>
        <dbReference type="ARBA" id="ARBA00022842"/>
    </source>
</evidence>
<keyword evidence="4 7" id="KW-0479">Metal-binding</keyword>
<keyword evidence="5 7" id="KW-0378">Hydrolase</keyword>
<dbReference type="EMBL" id="AP024488">
    <property type="protein sequence ID" value="BCS94374.1"/>
    <property type="molecule type" value="Genomic_DNA"/>
</dbReference>